<dbReference type="AlphaFoldDB" id="A0AAV2IC27"/>
<dbReference type="GO" id="GO:0042273">
    <property type="term" value="P:ribosomal large subunit biogenesis"/>
    <property type="evidence" value="ECO:0007669"/>
    <property type="project" value="TreeGrafter"/>
</dbReference>
<dbReference type="Proteomes" id="UP001497497">
    <property type="component" value="Unassembled WGS sequence"/>
</dbReference>
<reference evidence="4 5" key="1">
    <citation type="submission" date="2024-04" db="EMBL/GenBank/DDBJ databases">
        <authorList>
            <consortium name="Genoscope - CEA"/>
            <person name="William W."/>
        </authorList>
    </citation>
    <scope>NUCLEOTIDE SEQUENCE [LARGE SCALE GENOMIC DNA]</scope>
</reference>
<feature type="compositionally biased region" description="Basic residues" evidence="2">
    <location>
        <begin position="1"/>
        <end position="10"/>
    </location>
</feature>
<dbReference type="SUPFAM" id="SSF48371">
    <property type="entry name" value="ARM repeat"/>
    <property type="match status" value="1"/>
</dbReference>
<comment type="caution">
    <text evidence="4">The sequence shown here is derived from an EMBL/GenBank/DDBJ whole genome shotgun (WGS) entry which is preliminary data.</text>
</comment>
<evidence type="ECO:0000256" key="1">
    <source>
        <dbReference type="ARBA" id="ARBA00049983"/>
    </source>
</evidence>
<dbReference type="SMART" id="SM00185">
    <property type="entry name" value="ARM"/>
    <property type="match status" value="2"/>
</dbReference>
<dbReference type="PANTHER" id="PTHR13347">
    <property type="entry name" value="HEAT REPEAT-CONTAINING PROTEIN 3"/>
    <property type="match status" value="1"/>
</dbReference>
<organism evidence="4 5">
    <name type="scientific">Lymnaea stagnalis</name>
    <name type="common">Great pond snail</name>
    <name type="synonym">Helix stagnalis</name>
    <dbReference type="NCBI Taxonomy" id="6523"/>
    <lineage>
        <taxon>Eukaryota</taxon>
        <taxon>Metazoa</taxon>
        <taxon>Spiralia</taxon>
        <taxon>Lophotrochozoa</taxon>
        <taxon>Mollusca</taxon>
        <taxon>Gastropoda</taxon>
        <taxon>Heterobranchia</taxon>
        <taxon>Euthyneura</taxon>
        <taxon>Panpulmonata</taxon>
        <taxon>Hygrophila</taxon>
        <taxon>Lymnaeoidea</taxon>
        <taxon>Lymnaeidae</taxon>
        <taxon>Lymnaea</taxon>
    </lineage>
</organism>
<dbReference type="InterPro" id="IPR011989">
    <property type="entry name" value="ARM-like"/>
</dbReference>
<protein>
    <recommendedName>
        <fullName evidence="3">SYO1-like TPR repeats domain-containing protein</fullName>
    </recommendedName>
</protein>
<dbReference type="InterPro" id="IPR016024">
    <property type="entry name" value="ARM-type_fold"/>
</dbReference>
<sequence length="623" mass="68048">MGKSKAKRFGSLKPSPTGLKSEKEMEQEAELRGEDDNHAAPAAITNIMEKLQGTSTEERACGCQLMASIVSQPKAIGYLLKENAVKITAPLFLDTCLDVRKSALGALRNMSVYGQLDVCEVMIRHDILTPLTAILKEYGDAWLPQKDSTKSDARTDVLVEAVELLSNLCESSSVAVQWFNKEKLLALILPLLSVPTYGYPLCIAVARCLHVVSENNEEVSALCQVQEVVSNLLSIITTVPNGIDAVLLRTLATGILLNLSDIDISAYMKGIITAIVEVLDLDSFAVIDAAFQSSQQTAEEVSLESEMAWPEVDKLLSAQGVSLELLANLCCPDDEWEDVESQGSEESAEDQAMETTCQNATVELCLPSEINSAFVEKDIISKILQKASPLTTSQISKLEESHCGRNTLKKLFDLQTRALLCLSNIIGAVDEAFISESTPLMKVWTELNNLASLPRESTNEDFKWAVTSALRAVMQRLSEVQASNISNVQEPDLDFLLGLAKDIENREVQINVVRIISTIGCIISAGSNPLLKKIGTILLEVACNNEDVVVVAEALDSLFDVFKEDATDFIAKEIGLVDKLRALQPSFKTRVSGNRKNFGENYAVVMMAKSNLAGFIKYKLSQT</sequence>
<evidence type="ECO:0000313" key="5">
    <source>
        <dbReference type="Proteomes" id="UP001497497"/>
    </source>
</evidence>
<feature type="region of interest" description="Disordered" evidence="2">
    <location>
        <begin position="1"/>
        <end position="37"/>
    </location>
</feature>
<dbReference type="Pfam" id="PF25567">
    <property type="entry name" value="TPR_SYO1"/>
    <property type="match status" value="1"/>
</dbReference>
<comment type="similarity">
    <text evidence="1">Belongs to the nuclear import and ribosome assembly adapter family.</text>
</comment>
<dbReference type="GO" id="GO:0051082">
    <property type="term" value="F:unfolded protein binding"/>
    <property type="evidence" value="ECO:0007669"/>
    <property type="project" value="TreeGrafter"/>
</dbReference>
<proteinExistence type="inferred from homology"/>
<feature type="compositionally biased region" description="Basic and acidic residues" evidence="2">
    <location>
        <begin position="20"/>
        <end position="37"/>
    </location>
</feature>
<dbReference type="InterPro" id="IPR057990">
    <property type="entry name" value="TPR_SYO1"/>
</dbReference>
<dbReference type="InterPro" id="IPR000225">
    <property type="entry name" value="Armadillo"/>
</dbReference>
<evidence type="ECO:0000313" key="4">
    <source>
        <dbReference type="EMBL" id="CAL1544097.1"/>
    </source>
</evidence>
<dbReference type="EMBL" id="CAXITT010000596">
    <property type="protein sequence ID" value="CAL1544097.1"/>
    <property type="molecule type" value="Genomic_DNA"/>
</dbReference>
<evidence type="ECO:0000256" key="2">
    <source>
        <dbReference type="SAM" id="MobiDB-lite"/>
    </source>
</evidence>
<name>A0AAV2IC27_LYMST</name>
<keyword evidence="5" id="KW-1185">Reference proteome</keyword>
<dbReference type="GO" id="GO:0006606">
    <property type="term" value="P:protein import into nucleus"/>
    <property type="evidence" value="ECO:0007669"/>
    <property type="project" value="TreeGrafter"/>
</dbReference>
<gene>
    <name evidence="4" type="ORF">GSLYS_00017610001</name>
</gene>
<accession>A0AAV2IC27</accession>
<dbReference type="InterPro" id="IPR052616">
    <property type="entry name" value="SYO1-like"/>
</dbReference>
<dbReference type="PANTHER" id="PTHR13347:SF1">
    <property type="entry name" value="HEAT REPEAT-CONTAINING PROTEIN 3"/>
    <property type="match status" value="1"/>
</dbReference>
<evidence type="ECO:0000259" key="3">
    <source>
        <dbReference type="Pfam" id="PF25567"/>
    </source>
</evidence>
<feature type="domain" description="SYO1-like TPR repeats" evidence="3">
    <location>
        <begin position="369"/>
        <end position="622"/>
    </location>
</feature>
<dbReference type="Gene3D" id="1.25.10.10">
    <property type="entry name" value="Leucine-rich Repeat Variant"/>
    <property type="match status" value="1"/>
</dbReference>